<evidence type="ECO:0000313" key="3">
    <source>
        <dbReference type="Proteomes" id="UP000636918"/>
    </source>
</evidence>
<reference evidence="2 3" key="1">
    <citation type="submission" date="2021-01" db="EMBL/GenBank/DDBJ databases">
        <title>Genome seq and assembly of Nocardiodes sp. G10.</title>
        <authorList>
            <person name="Chhetri G."/>
        </authorList>
    </citation>
    <scope>NUCLEOTIDE SEQUENCE [LARGE SCALE GENOMIC DNA]</scope>
    <source>
        <strain evidence="2 3">G10</strain>
    </source>
</reference>
<dbReference type="InterPro" id="IPR052514">
    <property type="entry name" value="SAM-dependent_MTase"/>
</dbReference>
<name>A0ABS1LC61_9ACTN</name>
<dbReference type="SUPFAM" id="SSF53335">
    <property type="entry name" value="S-adenosyl-L-methionine-dependent methyltransferases"/>
    <property type="match status" value="1"/>
</dbReference>
<keyword evidence="2" id="KW-0808">Transferase</keyword>
<dbReference type="PANTHER" id="PTHR34203">
    <property type="entry name" value="METHYLTRANSFERASE, FKBM FAMILY PROTEIN"/>
    <property type="match status" value="1"/>
</dbReference>
<evidence type="ECO:0000313" key="2">
    <source>
        <dbReference type="EMBL" id="MBL0749127.1"/>
    </source>
</evidence>
<dbReference type="Proteomes" id="UP000636918">
    <property type="component" value="Unassembled WGS sequence"/>
</dbReference>
<dbReference type="RefSeq" id="WP_201938871.1">
    <property type="nucleotide sequence ID" value="NZ_JAERSG010000005.1"/>
</dbReference>
<dbReference type="InterPro" id="IPR029063">
    <property type="entry name" value="SAM-dependent_MTases_sf"/>
</dbReference>
<proteinExistence type="predicted"/>
<dbReference type="GO" id="GO:0032259">
    <property type="term" value="P:methylation"/>
    <property type="evidence" value="ECO:0007669"/>
    <property type="project" value="UniProtKB-KW"/>
</dbReference>
<gene>
    <name evidence="2" type="ORF">JI751_16015</name>
</gene>
<dbReference type="GO" id="GO:0008168">
    <property type="term" value="F:methyltransferase activity"/>
    <property type="evidence" value="ECO:0007669"/>
    <property type="project" value="UniProtKB-KW"/>
</dbReference>
<keyword evidence="2" id="KW-0489">Methyltransferase</keyword>
<dbReference type="InterPro" id="IPR006342">
    <property type="entry name" value="FkbM_mtfrase"/>
</dbReference>
<dbReference type="NCBIfam" id="TIGR01444">
    <property type="entry name" value="fkbM_fam"/>
    <property type="match status" value="1"/>
</dbReference>
<accession>A0ABS1LC61</accession>
<protein>
    <submittedName>
        <fullName evidence="2">FkbM family methyltransferase</fullName>
    </submittedName>
</protein>
<feature type="domain" description="Methyltransferase FkbM" evidence="1">
    <location>
        <begin position="34"/>
        <end position="177"/>
    </location>
</feature>
<dbReference type="PANTHER" id="PTHR34203:SF15">
    <property type="entry name" value="SLL1173 PROTEIN"/>
    <property type="match status" value="1"/>
</dbReference>
<dbReference type="EMBL" id="JAERSG010000005">
    <property type="protein sequence ID" value="MBL0749127.1"/>
    <property type="molecule type" value="Genomic_DNA"/>
</dbReference>
<organism evidence="2 3">
    <name type="scientific">Nocardioides baculatus</name>
    <dbReference type="NCBI Taxonomy" id="2801337"/>
    <lineage>
        <taxon>Bacteria</taxon>
        <taxon>Bacillati</taxon>
        <taxon>Actinomycetota</taxon>
        <taxon>Actinomycetes</taxon>
        <taxon>Propionibacteriales</taxon>
        <taxon>Nocardioidaceae</taxon>
        <taxon>Nocardioides</taxon>
    </lineage>
</organism>
<comment type="caution">
    <text evidence="2">The sequence shown here is derived from an EMBL/GenBank/DDBJ whole genome shotgun (WGS) entry which is preliminary data.</text>
</comment>
<sequence>MNDLFFALVDAARPDLFVEAGAFEAETSLHIARTHSDCSVIAFEANPDNHAHFARLREFDRNGVQYLNFALTDAPGPVTFHRQTVNGSTIVGHSSLLERSANHDGPVQPVTVQGVRLDDHTPDAARVAMWVDVEGASGQVLRGAARRLAACDVLKIEVEEEPFWEGQSLATDVISQLGDSGLIPVARDIEQPSQYNIVFASTRLLRQRPAIEAIELFIARAQDHASWPVVEAVRAHPFYGRASFAIRKRMGDI</sequence>
<dbReference type="Pfam" id="PF05050">
    <property type="entry name" value="Methyltransf_21"/>
    <property type="match status" value="1"/>
</dbReference>
<keyword evidence="3" id="KW-1185">Reference proteome</keyword>
<dbReference type="Gene3D" id="3.40.50.150">
    <property type="entry name" value="Vaccinia Virus protein VP39"/>
    <property type="match status" value="1"/>
</dbReference>
<evidence type="ECO:0000259" key="1">
    <source>
        <dbReference type="Pfam" id="PF05050"/>
    </source>
</evidence>